<dbReference type="EC" id="4.1.3.17" evidence="5"/>
<comment type="cofactor">
    <cofactor evidence="13">
        <name>Mg(2+)</name>
        <dbReference type="ChEBI" id="CHEBI:18420"/>
    </cofactor>
</comment>
<evidence type="ECO:0000313" key="15">
    <source>
        <dbReference type="Proteomes" id="UP000490386"/>
    </source>
</evidence>
<dbReference type="Proteomes" id="UP000490386">
    <property type="component" value="Unassembled WGS sequence"/>
</dbReference>
<evidence type="ECO:0000256" key="6">
    <source>
        <dbReference type="ARBA" id="ARBA00012947"/>
    </source>
</evidence>
<evidence type="ECO:0000256" key="3">
    <source>
        <dbReference type="ARBA" id="ARBA00008621"/>
    </source>
</evidence>
<dbReference type="OrthoDB" id="943692at2"/>
<keyword evidence="13" id="KW-0479">Metal-binding</keyword>
<dbReference type="GO" id="GO:0046872">
    <property type="term" value="F:metal ion binding"/>
    <property type="evidence" value="ECO:0007669"/>
    <property type="project" value="UniProtKB-KW"/>
</dbReference>
<evidence type="ECO:0000313" key="14">
    <source>
        <dbReference type="EMBL" id="KAB1638588.1"/>
    </source>
</evidence>
<evidence type="ECO:0000256" key="7">
    <source>
        <dbReference type="ARBA" id="ARBA00016549"/>
    </source>
</evidence>
<evidence type="ECO:0000256" key="5">
    <source>
        <dbReference type="ARBA" id="ARBA00012213"/>
    </source>
</evidence>
<feature type="binding site" evidence="13">
    <location>
        <begin position="87"/>
        <end position="90"/>
    </location>
    <ligand>
        <name>substrate</name>
    </ligand>
</feature>
<evidence type="ECO:0000256" key="4">
    <source>
        <dbReference type="ARBA" id="ARBA00011233"/>
    </source>
</evidence>
<comment type="caution">
    <text evidence="14">The sequence shown here is derived from an EMBL/GenBank/DDBJ whole genome shotgun (WGS) entry which is preliminary data.</text>
</comment>
<dbReference type="CDD" id="cd16841">
    <property type="entry name" value="RraA_family"/>
    <property type="match status" value="1"/>
</dbReference>
<dbReference type="InterPro" id="IPR036704">
    <property type="entry name" value="RraA/RraA-like_sf"/>
</dbReference>
<dbReference type="GO" id="GO:0047443">
    <property type="term" value="F:4-hydroxy-4-methyl-2-oxoglutarate aldolase activity"/>
    <property type="evidence" value="ECO:0007669"/>
    <property type="project" value="UniProtKB-EC"/>
</dbReference>
<comment type="similarity">
    <text evidence="3">Belongs to the class II aldolase/RraA-like family.</text>
</comment>
<accession>A0A7J5B3X2</accession>
<dbReference type="InterPro" id="IPR005493">
    <property type="entry name" value="RraA/RraA-like"/>
</dbReference>
<gene>
    <name evidence="14" type="ORF">F8O03_06375</name>
</gene>
<protein>
    <recommendedName>
        <fullName evidence="7">Putative 4-hydroxy-4-methyl-2-oxoglutarate aldolase</fullName>
        <ecNumber evidence="6">4.1.1.112</ecNumber>
        <ecNumber evidence="5">4.1.3.17</ecNumber>
    </recommendedName>
    <alternativeName>
        <fullName evidence="11">Oxaloacetate decarboxylase</fullName>
    </alternativeName>
    <alternativeName>
        <fullName evidence="9">Regulator of ribonuclease activity homolog</fullName>
    </alternativeName>
    <alternativeName>
        <fullName evidence="10">RraA-like protein</fullName>
    </alternativeName>
</protein>
<evidence type="ECO:0000256" key="2">
    <source>
        <dbReference type="ARBA" id="ARBA00001968"/>
    </source>
</evidence>
<dbReference type="EMBL" id="WBJX01000002">
    <property type="protein sequence ID" value="KAB1638588.1"/>
    <property type="molecule type" value="Genomic_DNA"/>
</dbReference>
<dbReference type="SUPFAM" id="SSF89562">
    <property type="entry name" value="RraA-like"/>
    <property type="match status" value="1"/>
</dbReference>
<dbReference type="AlphaFoldDB" id="A0A7J5B3X2"/>
<comment type="catalytic activity">
    <reaction evidence="12">
        <text>oxaloacetate + H(+) = pyruvate + CO2</text>
        <dbReference type="Rhea" id="RHEA:15641"/>
        <dbReference type="ChEBI" id="CHEBI:15361"/>
        <dbReference type="ChEBI" id="CHEBI:15378"/>
        <dbReference type="ChEBI" id="CHEBI:16452"/>
        <dbReference type="ChEBI" id="CHEBI:16526"/>
        <dbReference type="EC" id="4.1.1.112"/>
    </reaction>
</comment>
<dbReference type="Gene3D" id="3.50.30.40">
    <property type="entry name" value="Ribonuclease E inhibitor RraA/RraA-like"/>
    <property type="match status" value="1"/>
</dbReference>
<organism evidence="14 15">
    <name type="scientific">Pseudoclavibacter terrae</name>
    <dbReference type="NCBI Taxonomy" id="1530195"/>
    <lineage>
        <taxon>Bacteria</taxon>
        <taxon>Bacillati</taxon>
        <taxon>Actinomycetota</taxon>
        <taxon>Actinomycetes</taxon>
        <taxon>Micrococcales</taxon>
        <taxon>Microbacteriaceae</taxon>
        <taxon>Pseudoclavibacter</taxon>
    </lineage>
</organism>
<proteinExistence type="inferred from homology"/>
<evidence type="ECO:0000256" key="9">
    <source>
        <dbReference type="ARBA" id="ARBA00029596"/>
    </source>
</evidence>
<dbReference type="EC" id="4.1.1.112" evidence="6"/>
<evidence type="ECO:0000256" key="12">
    <source>
        <dbReference type="ARBA" id="ARBA00047973"/>
    </source>
</evidence>
<comment type="subunit">
    <text evidence="4">Homotrimer.</text>
</comment>
<comment type="catalytic activity">
    <reaction evidence="1">
        <text>4-hydroxy-4-methyl-2-oxoglutarate = 2 pyruvate</text>
        <dbReference type="Rhea" id="RHEA:22748"/>
        <dbReference type="ChEBI" id="CHEBI:15361"/>
        <dbReference type="ChEBI" id="CHEBI:58276"/>
        <dbReference type="EC" id="4.1.3.17"/>
    </reaction>
</comment>
<dbReference type="Pfam" id="PF03737">
    <property type="entry name" value="RraA-like"/>
    <property type="match status" value="1"/>
</dbReference>
<evidence type="ECO:0000256" key="8">
    <source>
        <dbReference type="ARBA" id="ARBA00025046"/>
    </source>
</evidence>
<dbReference type="PANTHER" id="PTHR33254:SF4">
    <property type="entry name" value="4-HYDROXY-4-METHYL-2-OXOGLUTARATE ALDOLASE 3-RELATED"/>
    <property type="match status" value="1"/>
</dbReference>
<dbReference type="GO" id="GO:0008948">
    <property type="term" value="F:oxaloacetate decarboxylase activity"/>
    <property type="evidence" value="ECO:0007669"/>
    <property type="project" value="UniProtKB-EC"/>
</dbReference>
<feature type="binding site" evidence="13">
    <location>
        <position position="109"/>
    </location>
    <ligand>
        <name>substrate</name>
    </ligand>
</feature>
<comment type="function">
    <text evidence="8">Catalyzes the aldol cleavage of 4-hydroxy-4-methyl-2-oxoglutarate (HMG) into 2 molecules of pyruvate. Also contains a secondary oxaloacetate (OAA) decarboxylase activity due to the common pyruvate enolate transition state formed following C-C bond cleavage in the retro-aldol and decarboxylation reactions.</text>
</comment>
<evidence type="ECO:0000256" key="1">
    <source>
        <dbReference type="ARBA" id="ARBA00001342"/>
    </source>
</evidence>
<name>A0A7J5B3X2_9MICO</name>
<sequence length="234" mass="25581">MAQLWTDATGLSTAHIADGCVRAGVEVRCGPAAMTAVSPRATRVAGRCLPVRHFGSVDVFLEVVERAHPGDVLVVDNQGRTDESCVGDLVVLEAMAAGLSGIAIWGLHRDTRDIRELGFPVFSLGALPAGPRRLDERRRNTFASAEFGEHTIRTRDTVFGDEDGLLFVPEDRANEVLMHALQIRDVERAQASRIRLGTSLRDQVHFSAYVQARRAEPALTLREHLRRVGGALEV</sequence>
<dbReference type="PANTHER" id="PTHR33254">
    <property type="entry name" value="4-HYDROXY-4-METHYL-2-OXOGLUTARATE ALDOLASE 3-RELATED"/>
    <property type="match status" value="1"/>
</dbReference>
<evidence type="ECO:0000256" key="13">
    <source>
        <dbReference type="PIRSR" id="PIRSR605493-1"/>
    </source>
</evidence>
<evidence type="ECO:0000256" key="11">
    <source>
        <dbReference type="ARBA" id="ARBA00032305"/>
    </source>
</evidence>
<evidence type="ECO:0000256" key="10">
    <source>
        <dbReference type="ARBA" id="ARBA00030169"/>
    </source>
</evidence>
<reference evidence="14 15" key="1">
    <citation type="submission" date="2019-09" db="EMBL/GenBank/DDBJ databases">
        <title>Phylogeny of genus Pseudoclavibacter and closely related genus.</title>
        <authorList>
            <person name="Li Y."/>
        </authorList>
    </citation>
    <scope>NUCLEOTIDE SEQUENCE [LARGE SCALE GENOMIC DNA]</scope>
    <source>
        <strain evidence="14 15">THG-MD12</strain>
    </source>
</reference>
<keyword evidence="15" id="KW-1185">Reference proteome</keyword>
<keyword evidence="13" id="KW-0460">Magnesium</keyword>
<feature type="binding site" evidence="13">
    <location>
        <position position="110"/>
    </location>
    <ligand>
        <name>Mg(2+)</name>
        <dbReference type="ChEBI" id="CHEBI:18420"/>
    </ligand>
</feature>
<comment type="cofactor">
    <cofactor evidence="2">
        <name>a divalent metal cation</name>
        <dbReference type="ChEBI" id="CHEBI:60240"/>
    </cofactor>
</comment>